<gene>
    <name evidence="10" type="ORF">LMG032447_00706</name>
</gene>
<feature type="transmembrane region" description="Helical" evidence="7">
    <location>
        <begin position="197"/>
        <end position="227"/>
    </location>
</feature>
<comment type="similarity">
    <text evidence="2">Belongs to the UPF0702 family.</text>
</comment>
<keyword evidence="6 7" id="KW-0472">Membrane</keyword>
<evidence type="ECO:0000313" key="10">
    <source>
        <dbReference type="EMBL" id="CAH1853738.1"/>
    </source>
</evidence>
<evidence type="ECO:0000259" key="9">
    <source>
        <dbReference type="Pfam" id="PF20730"/>
    </source>
</evidence>
<dbReference type="RefSeq" id="WP_248706125.1">
    <property type="nucleotide sequence ID" value="NZ_CAKOET010000003.1"/>
</dbReference>
<feature type="transmembrane region" description="Helical" evidence="7">
    <location>
        <begin position="159"/>
        <end position="177"/>
    </location>
</feature>
<evidence type="ECO:0000256" key="7">
    <source>
        <dbReference type="SAM" id="Phobius"/>
    </source>
</evidence>
<proteinExistence type="inferred from homology"/>
<organism evidence="10 11">
    <name type="scientific">Convivina praedatoris</name>
    <dbReference type="NCBI Taxonomy" id="2880963"/>
    <lineage>
        <taxon>Bacteria</taxon>
        <taxon>Bacillati</taxon>
        <taxon>Bacillota</taxon>
        <taxon>Bacilli</taxon>
        <taxon>Lactobacillales</taxon>
        <taxon>Lactobacillaceae</taxon>
        <taxon>Convivina</taxon>
    </lineage>
</organism>
<evidence type="ECO:0008006" key="12">
    <source>
        <dbReference type="Google" id="ProtNLM"/>
    </source>
</evidence>
<keyword evidence="11" id="KW-1185">Reference proteome</keyword>
<evidence type="ECO:0000256" key="2">
    <source>
        <dbReference type="ARBA" id="ARBA00006448"/>
    </source>
</evidence>
<reference evidence="10" key="1">
    <citation type="submission" date="2022-03" db="EMBL/GenBank/DDBJ databases">
        <authorList>
            <person name="Hettiarachchi G."/>
        </authorList>
    </citation>
    <scope>NUCLEOTIDE SEQUENCE</scope>
    <source>
        <strain evidence="10">LMG 32447</strain>
    </source>
</reference>
<dbReference type="Pfam" id="PF04239">
    <property type="entry name" value="DUF421"/>
    <property type="match status" value="1"/>
</dbReference>
<evidence type="ECO:0000259" key="8">
    <source>
        <dbReference type="Pfam" id="PF04239"/>
    </source>
</evidence>
<keyword evidence="4 7" id="KW-0812">Transmembrane</keyword>
<dbReference type="PANTHER" id="PTHR34582">
    <property type="entry name" value="UPF0702 TRANSMEMBRANE PROTEIN YCAP"/>
    <property type="match status" value="1"/>
</dbReference>
<evidence type="ECO:0000256" key="1">
    <source>
        <dbReference type="ARBA" id="ARBA00004651"/>
    </source>
</evidence>
<dbReference type="EMBL" id="CAKOEU010000003">
    <property type="protein sequence ID" value="CAH1853738.1"/>
    <property type="molecule type" value="Genomic_DNA"/>
</dbReference>
<dbReference type="InterPro" id="IPR007353">
    <property type="entry name" value="DUF421"/>
</dbReference>
<dbReference type="Proteomes" id="UP000838102">
    <property type="component" value="Unassembled WGS sequence"/>
</dbReference>
<feature type="transmembrane region" description="Helical" evidence="7">
    <location>
        <begin position="51"/>
        <end position="69"/>
    </location>
</feature>
<evidence type="ECO:0000256" key="3">
    <source>
        <dbReference type="ARBA" id="ARBA00022475"/>
    </source>
</evidence>
<comment type="caution">
    <text evidence="10">The sequence shown here is derived from an EMBL/GenBank/DDBJ whole genome shotgun (WGS) entry which is preliminary data.</text>
</comment>
<accession>A0ABM9D2M8</accession>
<feature type="transmembrane region" description="Helical" evidence="7">
    <location>
        <begin position="18"/>
        <end position="39"/>
    </location>
</feature>
<dbReference type="Pfam" id="PF20730">
    <property type="entry name" value="YetF_N"/>
    <property type="match status" value="1"/>
</dbReference>
<dbReference type="Gene3D" id="3.30.240.20">
    <property type="entry name" value="bsu07140 like domains"/>
    <property type="match status" value="1"/>
</dbReference>
<dbReference type="InterPro" id="IPR048454">
    <property type="entry name" value="YetF_N"/>
</dbReference>
<dbReference type="InterPro" id="IPR023090">
    <property type="entry name" value="UPF0702_alpha/beta_dom_sf"/>
</dbReference>
<keyword evidence="5 7" id="KW-1133">Transmembrane helix</keyword>
<name>A0ABM9D2M8_9LACO</name>
<evidence type="ECO:0000256" key="5">
    <source>
        <dbReference type="ARBA" id="ARBA00022989"/>
    </source>
</evidence>
<evidence type="ECO:0000313" key="11">
    <source>
        <dbReference type="Proteomes" id="UP000838102"/>
    </source>
</evidence>
<feature type="domain" description="YetF-like N-terminal transmembrane" evidence="9">
    <location>
        <begin position="159"/>
        <end position="233"/>
    </location>
</feature>
<protein>
    <recommendedName>
        <fullName evidence="12">DUF421 domain-containing protein</fullName>
    </recommendedName>
</protein>
<sequence>MNLYTYNFLNQNHSTMDYIFLFLVIGVGLIFAFSVYKYLKNRSDLKFRDLFILLSLVVAFIIGVQINNINSNSLSNSHEVAHLLKQISHDQNVSTNDIYADSTNLSDGMLIKVKNQYYTVQLDNKHTGYRLAETKSLASENINYITKNSISFNLADNNYVTLGLKLLIGFIMIVVQINLSGKSNLSQSTVIDQMQNYVLGGIIGGMIYSQTITILEFTLVLLLWSIIIFSSRFMSQNTKIFHHLLIGNPFTVIKNGKVDVAAILRAGMTADDLLFNLRTSGIHNIHDIDEAVFERNGSITVSDDDSQRVYSIIVDGNINDNELKAAHLNQTVLKEHLQINGQQYASDQIFLGQFQNGEFYLLPYPNQEQE</sequence>
<dbReference type="InterPro" id="IPR021707">
    <property type="entry name" value="DUF3290"/>
</dbReference>
<feature type="domain" description="YetF C-terminal" evidence="8">
    <location>
        <begin position="237"/>
        <end position="354"/>
    </location>
</feature>
<evidence type="ECO:0000256" key="4">
    <source>
        <dbReference type="ARBA" id="ARBA00022692"/>
    </source>
</evidence>
<dbReference type="PANTHER" id="PTHR34582:SF6">
    <property type="entry name" value="UPF0702 TRANSMEMBRANE PROTEIN YCAP"/>
    <property type="match status" value="1"/>
</dbReference>
<dbReference type="Pfam" id="PF11694">
    <property type="entry name" value="DUF3290"/>
    <property type="match status" value="1"/>
</dbReference>
<evidence type="ECO:0000256" key="6">
    <source>
        <dbReference type="ARBA" id="ARBA00023136"/>
    </source>
</evidence>
<keyword evidence="3" id="KW-1003">Cell membrane</keyword>
<comment type="subcellular location">
    <subcellularLocation>
        <location evidence="1">Cell membrane</location>
        <topology evidence="1">Multi-pass membrane protein</topology>
    </subcellularLocation>
</comment>